<dbReference type="RefSeq" id="WP_280956100.1">
    <property type="nucleotide sequence ID" value="NZ_CP092145.1"/>
</dbReference>
<gene>
    <name evidence="1" type="ORF">MEJ65_00260</name>
</gene>
<proteinExistence type="predicted"/>
<organism evidence="1 2">
    <name type="scientific">Carsonella ruddii</name>
    <dbReference type="NCBI Taxonomy" id="114186"/>
    <lineage>
        <taxon>Bacteria</taxon>
        <taxon>Pseudomonadati</taxon>
        <taxon>Pseudomonadota</taxon>
        <taxon>Gammaproteobacteria</taxon>
        <taxon>Oceanospirillales</taxon>
        <taxon>Halomonadaceae</taxon>
        <taxon>Zymobacter group</taxon>
        <taxon>Candidatus Carsonella</taxon>
    </lineage>
</organism>
<dbReference type="AlphaFoldDB" id="A0AAJ6FCG5"/>
<evidence type="ECO:0000313" key="1">
    <source>
        <dbReference type="EMBL" id="WGS67294.1"/>
    </source>
</evidence>
<accession>A0AAJ6FCG5</accession>
<name>A0AAJ6FCG5_CARRU</name>
<reference evidence="1" key="1">
    <citation type="submission" date="2022-02" db="EMBL/GenBank/DDBJ databases">
        <title>Long-read sequencing of the primary endosymbionts of Cacopsylla melanoneura.</title>
        <authorList>
            <person name="Dittmer J."/>
            <person name="Corretto E."/>
            <person name="Stauffer C."/>
            <person name="Schuler H."/>
        </authorList>
    </citation>
    <scope>NUCLEOTIDE SEQUENCE</scope>
    <source>
        <strain evidence="1">Cmel4</strain>
    </source>
</reference>
<sequence>MKLKYNLKIFKKTKKNNNKILIGSLILKKKIINVYIIKKNFLKKIFHNNFLIIIFSKKKYFTYIKHIKFRFVNNEIDFFVLEEIQNYFFIKYFNDKRKIFKKIIFKNNKTNNIFPRKINLNVIFNKKILKDCDFNLKNFLIKKKKLFFN</sequence>
<dbReference type="Proteomes" id="UP001237869">
    <property type="component" value="Chromosome"/>
</dbReference>
<dbReference type="EMBL" id="CP092148">
    <property type="protein sequence ID" value="WGS67294.1"/>
    <property type="molecule type" value="Genomic_DNA"/>
</dbReference>
<evidence type="ECO:0000313" key="2">
    <source>
        <dbReference type="Proteomes" id="UP001237869"/>
    </source>
</evidence>
<protein>
    <submittedName>
        <fullName evidence="1">Uncharacterized protein</fullName>
    </submittedName>
</protein>